<dbReference type="Gene3D" id="3.40.50.880">
    <property type="match status" value="1"/>
</dbReference>
<evidence type="ECO:0000256" key="2">
    <source>
        <dbReference type="ARBA" id="ARBA00023239"/>
    </source>
</evidence>
<evidence type="ECO:0000313" key="4">
    <source>
        <dbReference type="EMBL" id="RGB76388.1"/>
    </source>
</evidence>
<organism evidence="4 5">
    <name type="scientific">Anaerococcus nagyae</name>
    <dbReference type="NCBI Taxonomy" id="1755241"/>
    <lineage>
        <taxon>Bacteria</taxon>
        <taxon>Bacillati</taxon>
        <taxon>Bacillota</taxon>
        <taxon>Tissierellia</taxon>
        <taxon>Tissierellales</taxon>
        <taxon>Peptoniphilaceae</taxon>
        <taxon>Anaerococcus</taxon>
    </lineage>
</organism>
<comment type="similarity">
    <text evidence="3">Belongs to the peptidase C56 family. HSP31-like subfamily.</text>
</comment>
<accession>A0A3E2TI85</accession>
<dbReference type="InterPro" id="IPR029062">
    <property type="entry name" value="Class_I_gatase-like"/>
</dbReference>
<dbReference type="OrthoDB" id="9792284at2"/>
<dbReference type="GO" id="GO:0019243">
    <property type="term" value="P:methylglyoxal catabolic process to D-lactate via S-lactoyl-glutathione"/>
    <property type="evidence" value="ECO:0007669"/>
    <property type="project" value="TreeGrafter"/>
</dbReference>
<comment type="caution">
    <text evidence="4">The sequence shown here is derived from an EMBL/GenBank/DDBJ whole genome shotgun (WGS) entry which is preliminary data.</text>
</comment>
<gene>
    <name evidence="4" type="ORF">DXA39_04255</name>
</gene>
<evidence type="ECO:0000256" key="3">
    <source>
        <dbReference type="ARBA" id="ARBA00038493"/>
    </source>
</evidence>
<dbReference type="Proteomes" id="UP000261011">
    <property type="component" value="Unassembled WGS sequence"/>
</dbReference>
<dbReference type="GO" id="GO:0005737">
    <property type="term" value="C:cytoplasm"/>
    <property type="evidence" value="ECO:0007669"/>
    <property type="project" value="TreeGrafter"/>
</dbReference>
<keyword evidence="1" id="KW-0346">Stress response</keyword>
<dbReference type="PANTHER" id="PTHR48094">
    <property type="entry name" value="PROTEIN/NUCLEIC ACID DEGLYCASE DJ-1-RELATED"/>
    <property type="match status" value="1"/>
</dbReference>
<keyword evidence="4" id="KW-0808">Transferase</keyword>
<name>A0A3E2TI85_9FIRM</name>
<dbReference type="SUPFAM" id="SSF52317">
    <property type="entry name" value="Class I glutamine amidotransferase-like"/>
    <property type="match status" value="1"/>
</dbReference>
<protein>
    <submittedName>
        <fullName evidence="4">Type 1 glutamine amidotransferase domain-containing protein</fullName>
    </submittedName>
</protein>
<dbReference type="InterPro" id="IPR050325">
    <property type="entry name" value="Prot/Nucl_acid_deglycase"/>
</dbReference>
<dbReference type="AlphaFoldDB" id="A0A3E2TI85"/>
<dbReference type="GO" id="GO:0016740">
    <property type="term" value="F:transferase activity"/>
    <property type="evidence" value="ECO:0007669"/>
    <property type="project" value="UniProtKB-KW"/>
</dbReference>
<keyword evidence="5" id="KW-1185">Reference proteome</keyword>
<dbReference type="PANTHER" id="PTHR48094:SF11">
    <property type="entry name" value="GLUTATHIONE-INDEPENDENT GLYOXALASE HSP31-RELATED"/>
    <property type="match status" value="1"/>
</dbReference>
<sequence>MKNKILMVLTNRSRYENGFEKTGLWLSEATEFIDEVNFRYEIDYVSSKGGKVPLDPRSLEKKYVKKRDIEIMESFDFKNRALTNSLRPDQINPSEYIAIYYAGGHGVLWDYPHDYNVQVLASYIYNHGGYIATVCHGLAGILNLLDMKGGYFIKDKNVTGFTNAEEILVGKFNKLPFLTENEARRRGASFNQYLPFTEYVIKDGRLITGQNPQSARKVAQILLSNISK</sequence>
<keyword evidence="4" id="KW-0315">Glutamine amidotransferase</keyword>
<proteinExistence type="inferred from homology"/>
<evidence type="ECO:0000256" key="1">
    <source>
        <dbReference type="ARBA" id="ARBA00023016"/>
    </source>
</evidence>
<dbReference type="CDD" id="cd03141">
    <property type="entry name" value="GATase1_Hsp31_like"/>
    <property type="match status" value="1"/>
</dbReference>
<keyword evidence="2" id="KW-0456">Lyase</keyword>
<dbReference type="EMBL" id="QVEU01000003">
    <property type="protein sequence ID" value="RGB76388.1"/>
    <property type="molecule type" value="Genomic_DNA"/>
</dbReference>
<evidence type="ECO:0000313" key="5">
    <source>
        <dbReference type="Proteomes" id="UP000261011"/>
    </source>
</evidence>
<dbReference type="RefSeq" id="WP_117521316.1">
    <property type="nucleotide sequence ID" value="NZ_QVEU01000003.1"/>
</dbReference>
<dbReference type="GO" id="GO:0019172">
    <property type="term" value="F:glyoxalase III activity"/>
    <property type="evidence" value="ECO:0007669"/>
    <property type="project" value="TreeGrafter"/>
</dbReference>
<reference evidence="4 5" key="1">
    <citation type="submission" date="2018-08" db="EMBL/GenBank/DDBJ databases">
        <title>A genome reference for cultivated species of the human gut microbiota.</title>
        <authorList>
            <person name="Zou Y."/>
            <person name="Xue W."/>
            <person name="Luo G."/>
        </authorList>
    </citation>
    <scope>NUCLEOTIDE SEQUENCE [LARGE SCALE GENOMIC DNA]</scope>
    <source>
        <strain evidence="4 5">OF01-3</strain>
    </source>
</reference>